<name>A0A1H6VVV7_9FLAO</name>
<proteinExistence type="predicted"/>
<evidence type="ECO:0000313" key="2">
    <source>
        <dbReference type="Proteomes" id="UP000183077"/>
    </source>
</evidence>
<dbReference type="RefSeq" id="WP_038987936.1">
    <property type="nucleotide sequence ID" value="NZ_FNYS01000011.1"/>
</dbReference>
<dbReference type="AlphaFoldDB" id="A0A1H6VVV7"/>
<dbReference type="Proteomes" id="UP000183077">
    <property type="component" value="Unassembled WGS sequence"/>
</dbReference>
<organism evidence="1 2">
    <name type="scientific">Myroides marinus</name>
    <dbReference type="NCBI Taxonomy" id="703342"/>
    <lineage>
        <taxon>Bacteria</taxon>
        <taxon>Pseudomonadati</taxon>
        <taxon>Bacteroidota</taxon>
        <taxon>Flavobacteriia</taxon>
        <taxon>Flavobacteriales</taxon>
        <taxon>Flavobacteriaceae</taxon>
        <taxon>Myroides</taxon>
    </lineage>
</organism>
<evidence type="ECO:0000313" key="1">
    <source>
        <dbReference type="EMBL" id="SEJ08743.1"/>
    </source>
</evidence>
<dbReference type="GeneID" id="82257638"/>
<gene>
    <name evidence="1" type="ORF">SAMN04488018_111114</name>
</gene>
<reference evidence="1 2" key="1">
    <citation type="submission" date="2016-10" db="EMBL/GenBank/DDBJ databases">
        <authorList>
            <person name="de Groot N.N."/>
        </authorList>
    </citation>
    <scope>NUCLEOTIDE SEQUENCE [LARGE SCALE GENOMIC DNA]</scope>
    <source>
        <strain evidence="1 2">DSM 23048</strain>
    </source>
</reference>
<accession>A0A1H6VVV7</accession>
<sequence>MNQLLKAALVIAVILASTIGYGQYSQGGFASQAIKINNELYSGADIVKELSKQRKDTVFTRYFNLSFPVDSVYRWTQVVKYAGKSLDNDQYLLRTKVYKIDNETGKLYKWTESSRTLLDKKGKKEKYVSRILLKDGSVQEYKNDKGKKSMVCIDNKGNKINDKGCLLYTHSKFPLHKMETISDLIKQQLTNVVYSYSGRLPSYLLVNLEADYATKKWYVSFEFSKGYAVNQNIYLDLVTSVLSALGSVKLEDYHFNKDIKGNYYNHMFGLPITFVNSK</sequence>
<protein>
    <submittedName>
        <fullName evidence="1">Uncharacterized protein</fullName>
    </submittedName>
</protein>
<dbReference type="EMBL" id="FNYS01000011">
    <property type="protein sequence ID" value="SEJ08743.1"/>
    <property type="molecule type" value="Genomic_DNA"/>
</dbReference>